<evidence type="ECO:0000313" key="2">
    <source>
        <dbReference type="Proteomes" id="UP001157006"/>
    </source>
</evidence>
<dbReference type="AlphaFoldDB" id="A0AAV0ZQB6"/>
<protein>
    <submittedName>
        <fullName evidence="1">Uncharacterized protein</fullName>
    </submittedName>
</protein>
<evidence type="ECO:0000313" key="1">
    <source>
        <dbReference type="EMBL" id="CAI8600790.1"/>
    </source>
</evidence>
<sequence>MGKTLSSTISESSSIIAQHFLFHLQESSSSESLLHPYLHIFLSISLLRPSPSSTFLLCNNRNKSFIPLGNKLLQSSTQQQTHIINQFLFNAVTLQRQQFQSPRIIFGTIERTILLFVHRFRKNAKYEGVEREKIRKKEEQECTQGQYTESAFFATPKSSGLQIKKESNGGGDDTISPLEIAERKETRLEVEAKRSLY</sequence>
<name>A0AAV0ZQB6_VICFA</name>
<reference evidence="1 2" key="1">
    <citation type="submission" date="2023-01" db="EMBL/GenBank/DDBJ databases">
        <authorList>
            <person name="Kreplak J."/>
        </authorList>
    </citation>
    <scope>NUCLEOTIDE SEQUENCE [LARGE SCALE GENOMIC DNA]</scope>
</reference>
<gene>
    <name evidence="1" type="ORF">VFH_II240760</name>
</gene>
<dbReference type="EMBL" id="OX451737">
    <property type="protein sequence ID" value="CAI8600790.1"/>
    <property type="molecule type" value="Genomic_DNA"/>
</dbReference>
<keyword evidence="2" id="KW-1185">Reference proteome</keyword>
<proteinExistence type="predicted"/>
<organism evidence="1 2">
    <name type="scientific">Vicia faba</name>
    <name type="common">Broad bean</name>
    <name type="synonym">Faba vulgaris</name>
    <dbReference type="NCBI Taxonomy" id="3906"/>
    <lineage>
        <taxon>Eukaryota</taxon>
        <taxon>Viridiplantae</taxon>
        <taxon>Streptophyta</taxon>
        <taxon>Embryophyta</taxon>
        <taxon>Tracheophyta</taxon>
        <taxon>Spermatophyta</taxon>
        <taxon>Magnoliopsida</taxon>
        <taxon>eudicotyledons</taxon>
        <taxon>Gunneridae</taxon>
        <taxon>Pentapetalae</taxon>
        <taxon>rosids</taxon>
        <taxon>fabids</taxon>
        <taxon>Fabales</taxon>
        <taxon>Fabaceae</taxon>
        <taxon>Papilionoideae</taxon>
        <taxon>50 kb inversion clade</taxon>
        <taxon>NPAAA clade</taxon>
        <taxon>Hologalegina</taxon>
        <taxon>IRL clade</taxon>
        <taxon>Fabeae</taxon>
        <taxon>Vicia</taxon>
    </lineage>
</organism>
<dbReference type="Proteomes" id="UP001157006">
    <property type="component" value="Chromosome 2"/>
</dbReference>
<accession>A0AAV0ZQB6</accession>